<keyword evidence="3" id="KW-1185">Reference proteome</keyword>
<dbReference type="OrthoDB" id="18781at2759"/>
<dbReference type="Proteomes" id="UP000410492">
    <property type="component" value="Unassembled WGS sequence"/>
</dbReference>
<evidence type="ECO:0000313" key="3">
    <source>
        <dbReference type="Proteomes" id="UP000410492"/>
    </source>
</evidence>
<dbReference type="PANTHER" id="PTHR21505:SF12">
    <property type="entry name" value="MADF DOMAIN-CONTAINING PROTEIN-RELATED"/>
    <property type="match status" value="1"/>
</dbReference>
<dbReference type="PANTHER" id="PTHR21505">
    <property type="entry name" value="MADF DOMAIN-CONTAINING PROTEIN-RELATED"/>
    <property type="match status" value="1"/>
</dbReference>
<dbReference type="InterPro" id="IPR006578">
    <property type="entry name" value="MADF-dom"/>
</dbReference>
<proteinExistence type="predicted"/>
<dbReference type="EMBL" id="CAACVG010008049">
    <property type="protein sequence ID" value="VEN48232.1"/>
    <property type="molecule type" value="Genomic_DNA"/>
</dbReference>
<evidence type="ECO:0000259" key="1">
    <source>
        <dbReference type="PROSITE" id="PS51029"/>
    </source>
</evidence>
<organism evidence="2 3">
    <name type="scientific">Callosobruchus maculatus</name>
    <name type="common">Southern cowpea weevil</name>
    <name type="synonym">Pulse bruchid</name>
    <dbReference type="NCBI Taxonomy" id="64391"/>
    <lineage>
        <taxon>Eukaryota</taxon>
        <taxon>Metazoa</taxon>
        <taxon>Ecdysozoa</taxon>
        <taxon>Arthropoda</taxon>
        <taxon>Hexapoda</taxon>
        <taxon>Insecta</taxon>
        <taxon>Pterygota</taxon>
        <taxon>Neoptera</taxon>
        <taxon>Endopterygota</taxon>
        <taxon>Coleoptera</taxon>
        <taxon>Polyphaga</taxon>
        <taxon>Cucujiformia</taxon>
        <taxon>Chrysomeloidea</taxon>
        <taxon>Chrysomelidae</taxon>
        <taxon>Bruchinae</taxon>
        <taxon>Bruchini</taxon>
        <taxon>Callosobruchus</taxon>
    </lineage>
</organism>
<protein>
    <recommendedName>
        <fullName evidence="1">MADF domain-containing protein</fullName>
    </recommendedName>
</protein>
<name>A0A653CJZ0_CALMS</name>
<dbReference type="PROSITE" id="PS51029">
    <property type="entry name" value="MADF"/>
    <property type="match status" value="1"/>
</dbReference>
<dbReference type="SMART" id="SM00595">
    <property type="entry name" value="MADF"/>
    <property type="match status" value="1"/>
</dbReference>
<accession>A0A653CJZ0</accession>
<evidence type="ECO:0000313" key="2">
    <source>
        <dbReference type="EMBL" id="VEN48232.1"/>
    </source>
</evidence>
<feature type="domain" description="MADF" evidence="1">
    <location>
        <begin position="14"/>
        <end position="114"/>
    </location>
</feature>
<reference evidence="2 3" key="1">
    <citation type="submission" date="2019-01" db="EMBL/GenBank/DDBJ databases">
        <authorList>
            <person name="Sayadi A."/>
        </authorList>
    </citation>
    <scope>NUCLEOTIDE SEQUENCE [LARGE SCALE GENOMIC DNA]</scope>
</reference>
<gene>
    <name evidence="2" type="ORF">CALMAC_LOCUS9754</name>
</gene>
<dbReference type="AlphaFoldDB" id="A0A653CJZ0"/>
<dbReference type="Pfam" id="PF10545">
    <property type="entry name" value="MADF_DNA_bdg"/>
    <property type="match status" value="1"/>
</dbReference>
<sequence length="238" mass="27751">MQRSHIYTREETEHLILLYQRHPCLYEVRSKLYKNKTKRLWALREITEQFNKLFPMANLTVEEVRKKINSVRTQFFHEENKVRKSIASGAGIHEVYTPTLWCYEMLGFLKNGEMTEASMSSLPVEELKNGNQEEDLKALFEGSVEELNETFEPRPNVSGATSRRRLMCNAPAQKAATLIDRAIKLLETSNENAPMDEIDAFGLSVVAELRNIKNKRRCFQLRKQIMDLIYEARDEEGF</sequence>